<dbReference type="Pfam" id="PF02518">
    <property type="entry name" value="HATPase_c"/>
    <property type="match status" value="1"/>
</dbReference>
<evidence type="ECO:0000313" key="6">
    <source>
        <dbReference type="EMBL" id="MBE8713828.1"/>
    </source>
</evidence>
<dbReference type="PANTHER" id="PTHR43547:SF2">
    <property type="entry name" value="HYBRID SIGNAL TRANSDUCTION HISTIDINE KINASE C"/>
    <property type="match status" value="1"/>
</dbReference>
<gene>
    <name evidence="6" type="ORF">C4F49_09060</name>
</gene>
<evidence type="ECO:0000313" key="7">
    <source>
        <dbReference type="Proteomes" id="UP000616201"/>
    </source>
</evidence>
<dbReference type="RefSeq" id="WP_196933977.1">
    <property type="nucleotide sequence ID" value="NZ_MU158697.1"/>
</dbReference>
<dbReference type="GO" id="GO:0000155">
    <property type="term" value="F:phosphorelay sensor kinase activity"/>
    <property type="evidence" value="ECO:0007669"/>
    <property type="project" value="InterPro"/>
</dbReference>
<dbReference type="InterPro" id="IPR005467">
    <property type="entry name" value="His_kinase_dom"/>
</dbReference>
<evidence type="ECO:0000259" key="5">
    <source>
        <dbReference type="PROSITE" id="PS50109"/>
    </source>
</evidence>
<evidence type="ECO:0000256" key="4">
    <source>
        <dbReference type="SAM" id="Phobius"/>
    </source>
</evidence>
<dbReference type="CDD" id="cd00075">
    <property type="entry name" value="HATPase"/>
    <property type="match status" value="1"/>
</dbReference>
<evidence type="ECO:0000256" key="2">
    <source>
        <dbReference type="ARBA" id="ARBA00012438"/>
    </source>
</evidence>
<dbReference type="SUPFAM" id="SSF55874">
    <property type="entry name" value="ATPase domain of HSP90 chaperone/DNA topoisomerase II/histidine kinase"/>
    <property type="match status" value="1"/>
</dbReference>
<dbReference type="PRINTS" id="PR00344">
    <property type="entry name" value="BCTRLSENSOR"/>
</dbReference>
<dbReference type="InterPro" id="IPR004358">
    <property type="entry name" value="Sig_transdc_His_kin-like_C"/>
</dbReference>
<dbReference type="InterPro" id="IPR003661">
    <property type="entry name" value="HisK_dim/P_dom"/>
</dbReference>
<keyword evidence="4" id="KW-0472">Membrane</keyword>
<evidence type="ECO:0000256" key="3">
    <source>
        <dbReference type="ARBA" id="ARBA00022553"/>
    </source>
</evidence>
<accession>A0A928UVQ5</accession>
<dbReference type="SMART" id="SM00387">
    <property type="entry name" value="HATPase_c"/>
    <property type="match status" value="1"/>
</dbReference>
<dbReference type="Gene3D" id="3.30.565.10">
    <property type="entry name" value="Histidine kinase-like ATPase, C-terminal domain"/>
    <property type="match status" value="1"/>
</dbReference>
<comment type="caution">
    <text evidence="6">The sequence shown here is derived from an EMBL/GenBank/DDBJ whole genome shotgun (WGS) entry which is preliminary data.</text>
</comment>
<proteinExistence type="predicted"/>
<dbReference type="InterPro" id="IPR003594">
    <property type="entry name" value="HATPase_dom"/>
</dbReference>
<name>A0A928UVQ5_9SPHI</name>
<dbReference type="Proteomes" id="UP000616201">
    <property type="component" value="Unassembled WGS sequence"/>
</dbReference>
<dbReference type="Gene3D" id="1.10.287.130">
    <property type="match status" value="1"/>
</dbReference>
<dbReference type="InterPro" id="IPR036097">
    <property type="entry name" value="HisK_dim/P_sf"/>
</dbReference>
<dbReference type="EC" id="2.7.13.3" evidence="2"/>
<dbReference type="SUPFAM" id="SSF47384">
    <property type="entry name" value="Homodimeric domain of signal transducing histidine kinase"/>
    <property type="match status" value="1"/>
</dbReference>
<keyword evidence="4" id="KW-1133">Transmembrane helix</keyword>
<feature type="transmembrane region" description="Helical" evidence="4">
    <location>
        <begin position="12"/>
        <end position="33"/>
    </location>
</feature>
<dbReference type="EMBL" id="PRDK01000005">
    <property type="protein sequence ID" value="MBE8713828.1"/>
    <property type="molecule type" value="Genomic_DNA"/>
</dbReference>
<keyword evidence="4" id="KW-0812">Transmembrane</keyword>
<dbReference type="PROSITE" id="PS50109">
    <property type="entry name" value="HIS_KIN"/>
    <property type="match status" value="1"/>
</dbReference>
<evidence type="ECO:0000256" key="1">
    <source>
        <dbReference type="ARBA" id="ARBA00000085"/>
    </source>
</evidence>
<dbReference type="Pfam" id="PF00512">
    <property type="entry name" value="HisKA"/>
    <property type="match status" value="1"/>
</dbReference>
<dbReference type="SMART" id="SM00388">
    <property type="entry name" value="HisKA"/>
    <property type="match status" value="1"/>
</dbReference>
<dbReference type="InterPro" id="IPR036890">
    <property type="entry name" value="HATPase_C_sf"/>
</dbReference>
<comment type="catalytic activity">
    <reaction evidence="1">
        <text>ATP + protein L-histidine = ADP + protein N-phospho-L-histidine.</text>
        <dbReference type="EC" id="2.7.13.3"/>
    </reaction>
</comment>
<feature type="transmembrane region" description="Helical" evidence="4">
    <location>
        <begin position="211"/>
        <end position="232"/>
    </location>
</feature>
<dbReference type="AlphaFoldDB" id="A0A928UVQ5"/>
<dbReference type="CDD" id="cd00082">
    <property type="entry name" value="HisKA"/>
    <property type="match status" value="1"/>
</dbReference>
<feature type="domain" description="Histidine kinase" evidence="5">
    <location>
        <begin position="251"/>
        <end position="466"/>
    </location>
</feature>
<sequence length="469" mass="53685">MVVRNSPLLYKWVLVCSFLMLSVLIGVLVFNTYRYKDKNFQNYQKQAIEKAYGHYIMNDKLFPGGNGIFGTQLEPYLPELVRLHEQDKVAFGAKRDTVLSSFWQELRNGNSMDTVFSQIVAQEGLDSSLQYSLQFDRLELLLPADGQWFVLYPSGEAEWPVPIAGNLAAPTENNRVLKLSVNAGHEAVYRFSYSLYVDYPNRFARVLQDMLPVFSFSIACILLLVFINYLTYRNWVDQRKEAQLKTEFLNHIRHEFNTPITTILICANSLKEQHSQLQAADVSSMGQIVERQAERLKLYFKQILDSVTIQEQQAQLELVGISGLTEELLQDISLRYADQIAIRIDPLSAERHVWVDPSLYFSILDNLVSNALKFNHRHLPAVDFQWNQEGNRLQLLVEDNGIGIEEKDQKLVFDQFYRSNQAGKTSGLGLGLYYVKTCVSRMDWDIAVGSSKSGGTIFTITINLEERSS</sequence>
<organism evidence="6 7">
    <name type="scientific">Sphingobacterium hungaricum</name>
    <dbReference type="NCBI Taxonomy" id="2082723"/>
    <lineage>
        <taxon>Bacteria</taxon>
        <taxon>Pseudomonadati</taxon>
        <taxon>Bacteroidota</taxon>
        <taxon>Sphingobacteriia</taxon>
        <taxon>Sphingobacteriales</taxon>
        <taxon>Sphingobacteriaceae</taxon>
        <taxon>Sphingobacterium</taxon>
    </lineage>
</organism>
<dbReference type="PANTHER" id="PTHR43547">
    <property type="entry name" value="TWO-COMPONENT HISTIDINE KINASE"/>
    <property type="match status" value="1"/>
</dbReference>
<reference evidence="6" key="1">
    <citation type="submission" date="2018-02" db="EMBL/GenBank/DDBJ databases">
        <authorList>
            <person name="Vasarhelyi B.M."/>
            <person name="Deshmukh S."/>
            <person name="Balint B."/>
            <person name="Kukolya J."/>
        </authorList>
    </citation>
    <scope>NUCLEOTIDE SEQUENCE</scope>
    <source>
        <strain evidence="6">KB22</strain>
    </source>
</reference>
<protein>
    <recommendedName>
        <fullName evidence="2">histidine kinase</fullName>
        <ecNumber evidence="2">2.7.13.3</ecNumber>
    </recommendedName>
</protein>
<keyword evidence="7" id="KW-1185">Reference proteome</keyword>
<keyword evidence="3" id="KW-0597">Phosphoprotein</keyword>